<keyword evidence="2" id="KW-1185">Reference proteome</keyword>
<dbReference type="EMBL" id="JBHTAR010000011">
    <property type="protein sequence ID" value="MFC7201715.1"/>
    <property type="molecule type" value="Genomic_DNA"/>
</dbReference>
<comment type="caution">
    <text evidence="1">The sequence shown here is derived from an EMBL/GenBank/DDBJ whole genome shotgun (WGS) entry which is preliminary data.</text>
</comment>
<sequence length="124" mass="13124">MRRRALLRNGSVAAAALLAGCSGSVPGTGDSGGMRVAIRNETNREWTVLLTLHDRTDDSIAYREKHTLTAGGSKTVSVPKDAYHAEISVGGELRKTINWGPDCATELDVAVQDDGVVVTEPTSC</sequence>
<proteinExistence type="predicted"/>
<evidence type="ECO:0000313" key="2">
    <source>
        <dbReference type="Proteomes" id="UP001596447"/>
    </source>
</evidence>
<dbReference type="Proteomes" id="UP001596447">
    <property type="component" value="Unassembled WGS sequence"/>
</dbReference>
<dbReference type="RefSeq" id="WP_279528452.1">
    <property type="nucleotide sequence ID" value="NZ_CP122312.1"/>
</dbReference>
<dbReference type="AlphaFoldDB" id="A0ABD5Z9L4"/>
<reference evidence="1 2" key="1">
    <citation type="journal article" date="2019" name="Int. J. Syst. Evol. Microbiol.">
        <title>The Global Catalogue of Microorganisms (GCM) 10K type strain sequencing project: providing services to taxonomists for standard genome sequencing and annotation.</title>
        <authorList>
            <consortium name="The Broad Institute Genomics Platform"/>
            <consortium name="The Broad Institute Genome Sequencing Center for Infectious Disease"/>
            <person name="Wu L."/>
            <person name="Ma J."/>
        </authorList>
    </citation>
    <scope>NUCLEOTIDE SEQUENCE [LARGE SCALE GENOMIC DNA]</scope>
    <source>
        <strain evidence="1 2">XZGYJ-43</strain>
    </source>
</reference>
<organism evidence="1 2">
    <name type="scientific">Halospeciosus flavus</name>
    <dbReference type="NCBI Taxonomy" id="3032283"/>
    <lineage>
        <taxon>Archaea</taxon>
        <taxon>Methanobacteriati</taxon>
        <taxon>Methanobacteriota</taxon>
        <taxon>Stenosarchaea group</taxon>
        <taxon>Halobacteria</taxon>
        <taxon>Halobacteriales</taxon>
        <taxon>Halobacteriaceae</taxon>
        <taxon>Halospeciosus</taxon>
    </lineage>
</organism>
<name>A0ABD5Z9L4_9EURY</name>
<protein>
    <submittedName>
        <fullName evidence="1">Uncharacterized protein</fullName>
    </submittedName>
</protein>
<dbReference type="PROSITE" id="PS51257">
    <property type="entry name" value="PROKAR_LIPOPROTEIN"/>
    <property type="match status" value="1"/>
</dbReference>
<evidence type="ECO:0000313" key="1">
    <source>
        <dbReference type="EMBL" id="MFC7201715.1"/>
    </source>
</evidence>
<gene>
    <name evidence="1" type="ORF">ACFQJ9_20265</name>
</gene>
<accession>A0ABD5Z9L4</accession>